<gene>
    <name evidence="1" type="ORF">OXU80_08600</name>
</gene>
<reference evidence="1" key="1">
    <citation type="submission" date="2022-11" db="EMBL/GenBank/DDBJ databases">
        <title>beta-Carotene-producing bacterium, Jeongeuplla avenae sp. nov., alleviates the salt stress of Arabidopsis seedlings.</title>
        <authorList>
            <person name="Jiang L."/>
            <person name="Lee J."/>
        </authorList>
    </citation>
    <scope>NUCLEOTIDE SEQUENCE</scope>
    <source>
        <strain evidence="1">DY_R2A_6</strain>
    </source>
</reference>
<organism evidence="1 2">
    <name type="scientific">Antarcticirhabdus aurantiaca</name>
    <dbReference type="NCBI Taxonomy" id="2606717"/>
    <lineage>
        <taxon>Bacteria</taxon>
        <taxon>Pseudomonadati</taxon>
        <taxon>Pseudomonadota</taxon>
        <taxon>Alphaproteobacteria</taxon>
        <taxon>Hyphomicrobiales</taxon>
        <taxon>Aurantimonadaceae</taxon>
        <taxon>Antarcticirhabdus</taxon>
    </lineage>
</organism>
<accession>A0ACD4NTS4</accession>
<dbReference type="EMBL" id="CP113520">
    <property type="protein sequence ID" value="WAJ30247.1"/>
    <property type="molecule type" value="Genomic_DNA"/>
</dbReference>
<dbReference type="Proteomes" id="UP001163223">
    <property type="component" value="Chromosome"/>
</dbReference>
<evidence type="ECO:0000313" key="2">
    <source>
        <dbReference type="Proteomes" id="UP001163223"/>
    </source>
</evidence>
<keyword evidence="2" id="KW-1185">Reference proteome</keyword>
<name>A0ACD4NTS4_9HYPH</name>
<evidence type="ECO:0000313" key="1">
    <source>
        <dbReference type="EMBL" id="WAJ30247.1"/>
    </source>
</evidence>
<protein>
    <submittedName>
        <fullName evidence="1">MarR family transcriptional regulator</fullName>
    </submittedName>
</protein>
<proteinExistence type="predicted"/>
<sequence>MARGKKKRSALTELGLAARASRTTLSEKLAVLDLYPGQDAVLQVLAESDGMTLRELADRLAVRPPTITKTIARLTAQGHLEKRPSASDARQSHAFLTERGRSAVDAVREAQKSVERLALAGFTPKERKALRRLLVRVQVNLGEAEPEPDEAAEPAPALAEIES</sequence>